<evidence type="ECO:0000313" key="9">
    <source>
        <dbReference type="Proteomes" id="UP000777482"/>
    </source>
</evidence>
<dbReference type="Proteomes" id="UP000777482">
    <property type="component" value="Unassembled WGS sequence"/>
</dbReference>
<feature type="binding site" description="axial binding residue" evidence="6">
    <location>
        <position position="539"/>
    </location>
    <ligand>
        <name>heme</name>
        <dbReference type="ChEBI" id="CHEBI:30413"/>
    </ligand>
    <ligandPart>
        <name>Fe</name>
        <dbReference type="ChEBI" id="CHEBI:18248"/>
    </ligandPart>
</feature>
<dbReference type="PRINTS" id="PR00385">
    <property type="entry name" value="P450"/>
</dbReference>
<dbReference type="OrthoDB" id="1470350at2759"/>
<keyword evidence="7" id="KW-0812">Transmembrane</keyword>
<dbReference type="PANTHER" id="PTHR24305">
    <property type="entry name" value="CYTOCHROME P450"/>
    <property type="match status" value="1"/>
</dbReference>
<dbReference type="Gene3D" id="1.10.630.10">
    <property type="entry name" value="Cytochrome P450"/>
    <property type="match status" value="1"/>
</dbReference>
<keyword evidence="7" id="KW-0472">Membrane</keyword>
<evidence type="ECO:0000256" key="1">
    <source>
        <dbReference type="ARBA" id="ARBA00001971"/>
    </source>
</evidence>
<gene>
    <name evidence="8" type="ORF">C6P46_001808</name>
</gene>
<name>A0A9P6VUQ7_RHOMI</name>
<evidence type="ECO:0000256" key="4">
    <source>
        <dbReference type="ARBA" id="ARBA00023002"/>
    </source>
</evidence>
<keyword evidence="3 6" id="KW-0479">Metal-binding</keyword>
<dbReference type="GO" id="GO:0016705">
    <property type="term" value="F:oxidoreductase activity, acting on paired donors, with incorporation or reduction of molecular oxygen"/>
    <property type="evidence" value="ECO:0007669"/>
    <property type="project" value="InterPro"/>
</dbReference>
<comment type="caution">
    <text evidence="8">The sequence shown here is derived from an EMBL/GenBank/DDBJ whole genome shotgun (WGS) entry which is preliminary data.</text>
</comment>
<keyword evidence="6" id="KW-0349">Heme</keyword>
<evidence type="ECO:0000256" key="3">
    <source>
        <dbReference type="ARBA" id="ARBA00022723"/>
    </source>
</evidence>
<evidence type="ECO:0000313" key="8">
    <source>
        <dbReference type="EMBL" id="KAG0654288.1"/>
    </source>
</evidence>
<accession>A0A9P6VUQ7</accession>
<dbReference type="PANTHER" id="PTHR24305:SF166">
    <property type="entry name" value="CYTOCHROME P450 12A4, MITOCHONDRIAL-RELATED"/>
    <property type="match status" value="1"/>
</dbReference>
<dbReference type="AlphaFoldDB" id="A0A9P6VUQ7"/>
<evidence type="ECO:0000256" key="7">
    <source>
        <dbReference type="SAM" id="Phobius"/>
    </source>
</evidence>
<feature type="transmembrane region" description="Helical" evidence="7">
    <location>
        <begin position="16"/>
        <end position="40"/>
    </location>
</feature>
<dbReference type="Pfam" id="PF00067">
    <property type="entry name" value="p450"/>
    <property type="match status" value="1"/>
</dbReference>
<dbReference type="GO" id="GO:0005506">
    <property type="term" value="F:iron ion binding"/>
    <property type="evidence" value="ECO:0007669"/>
    <property type="project" value="InterPro"/>
</dbReference>
<keyword evidence="7" id="KW-1133">Transmembrane helix</keyword>
<evidence type="ECO:0008006" key="10">
    <source>
        <dbReference type="Google" id="ProtNLM"/>
    </source>
</evidence>
<keyword evidence="4" id="KW-0560">Oxidoreductase</keyword>
<dbReference type="CDD" id="cd11069">
    <property type="entry name" value="CYP_FUM15-like"/>
    <property type="match status" value="1"/>
</dbReference>
<dbReference type="SUPFAM" id="SSF48264">
    <property type="entry name" value="Cytochrome P450"/>
    <property type="match status" value="1"/>
</dbReference>
<keyword evidence="5 6" id="KW-0408">Iron</keyword>
<dbReference type="InterPro" id="IPR002403">
    <property type="entry name" value="Cyt_P450_E_grp-IV"/>
</dbReference>
<proteinExistence type="inferred from homology"/>
<evidence type="ECO:0000256" key="2">
    <source>
        <dbReference type="ARBA" id="ARBA00010617"/>
    </source>
</evidence>
<dbReference type="GO" id="GO:0020037">
    <property type="term" value="F:heme binding"/>
    <property type="evidence" value="ECO:0007669"/>
    <property type="project" value="InterPro"/>
</dbReference>
<evidence type="ECO:0000256" key="6">
    <source>
        <dbReference type="PIRSR" id="PIRSR602403-1"/>
    </source>
</evidence>
<dbReference type="InterPro" id="IPR050121">
    <property type="entry name" value="Cytochrome_P450_monoxygenase"/>
</dbReference>
<dbReference type="PRINTS" id="PR00465">
    <property type="entry name" value="EP450IV"/>
</dbReference>
<comment type="similarity">
    <text evidence="2">Belongs to the cytochrome P450 family.</text>
</comment>
<organism evidence="8 9">
    <name type="scientific">Rhodotorula mucilaginosa</name>
    <name type="common">Yeast</name>
    <name type="synonym">Rhodotorula rubra</name>
    <dbReference type="NCBI Taxonomy" id="5537"/>
    <lineage>
        <taxon>Eukaryota</taxon>
        <taxon>Fungi</taxon>
        <taxon>Dikarya</taxon>
        <taxon>Basidiomycota</taxon>
        <taxon>Pucciniomycotina</taxon>
        <taxon>Microbotryomycetes</taxon>
        <taxon>Sporidiobolales</taxon>
        <taxon>Sporidiobolaceae</taxon>
        <taxon>Rhodotorula</taxon>
    </lineage>
</organism>
<keyword evidence="9" id="KW-1185">Reference proteome</keyword>
<protein>
    <recommendedName>
        <fullName evidence="10">Cytochrome P450</fullName>
    </recommendedName>
</protein>
<dbReference type="InterPro" id="IPR036396">
    <property type="entry name" value="Cyt_P450_sf"/>
</dbReference>
<dbReference type="EMBL" id="PUHQ01000154">
    <property type="protein sequence ID" value="KAG0654288.1"/>
    <property type="molecule type" value="Genomic_DNA"/>
</dbReference>
<sequence length="604" mass="68388">MTLVDRVLAFGWQHPIWFALLSAIGTWISYVAYILLYTLLHPHLSNLREVPGPKRESFLWGSLPTILEAEPGRPGVKWMDEFGSVVRYTGFFGEDRLMLCDPAALNHVLVSRSYDYPKPEEVRGDLAMILGKGILFAEGDDHRRQRRIMNPSFGPAHLRELVPTFFQYSHQLRDLWKELLLDEGSSHRDEHAFKDKESEDRYYASREGRKEGERVLNVVAWLNKLTLDIIGDAGFGYKFHSLDPNSTNALGRAFNGMFSPNASARRPSASRLMYQRFLGKVVRAVPILKIADWIPNERIRKVREAFKTVESESNKIIEYKIGDEVEKDGVDSVRGGKDLIALLLKSTQGEGKARMTQEELRGQLTTFLLAGHETTSTATTWTLFALAQKHEIQTKLRNELREARRKALAEGRDELDSRELDALPYLDAVCREILRFDPPVTATVRHSAITDHIPLSKPVRSATNPNKTISSIPVKKGQVVFIPIYAMNHSKEIFGPDADEFRPERWIESERGTPGTKKIEGGVGVWSNLLTFIAGPRSCIGYKFAVLELKAILSVLVDTFQFDLRDPDFKVERRSVIVTRPLVIGEETDGNKLPLRVSLAPVDE</sequence>
<dbReference type="GO" id="GO:0004497">
    <property type="term" value="F:monooxygenase activity"/>
    <property type="evidence" value="ECO:0007669"/>
    <property type="project" value="InterPro"/>
</dbReference>
<dbReference type="InterPro" id="IPR001128">
    <property type="entry name" value="Cyt_P450"/>
</dbReference>
<comment type="cofactor">
    <cofactor evidence="1 6">
        <name>heme</name>
        <dbReference type="ChEBI" id="CHEBI:30413"/>
    </cofactor>
</comment>
<reference evidence="8 9" key="1">
    <citation type="submission" date="2020-11" db="EMBL/GenBank/DDBJ databases">
        <title>Kefir isolates.</title>
        <authorList>
            <person name="Marcisauskas S."/>
            <person name="Kim Y."/>
            <person name="Blasche S."/>
        </authorList>
    </citation>
    <scope>NUCLEOTIDE SEQUENCE [LARGE SCALE GENOMIC DNA]</scope>
    <source>
        <strain evidence="8 9">KR</strain>
    </source>
</reference>
<evidence type="ECO:0000256" key="5">
    <source>
        <dbReference type="ARBA" id="ARBA00023004"/>
    </source>
</evidence>